<proteinExistence type="predicted"/>
<protein>
    <submittedName>
        <fullName evidence="2">Uncharacterized protein</fullName>
    </submittedName>
</protein>
<feature type="compositionally biased region" description="Basic and acidic residues" evidence="1">
    <location>
        <begin position="69"/>
        <end position="81"/>
    </location>
</feature>
<dbReference type="AlphaFoldDB" id="A0AAV4UGP5"/>
<feature type="region of interest" description="Disordered" evidence="1">
    <location>
        <begin position="59"/>
        <end position="81"/>
    </location>
</feature>
<accession>A0AAV4UGP5</accession>
<comment type="caution">
    <text evidence="2">The sequence shown here is derived from an EMBL/GenBank/DDBJ whole genome shotgun (WGS) entry which is preliminary data.</text>
</comment>
<sequence length="100" mass="11662">MLLNKSVIEECINFERLMQELRNSRPGSKNTDGTEYDLNQVSKSLDSSLSDLPEMIEDKPQRKSYSHQMETKQHLIRSTNKEKTNIFSSKIHHNNSLKCH</sequence>
<name>A0AAV4UGP5_9ARAC</name>
<dbReference type="EMBL" id="BPLQ01011222">
    <property type="protein sequence ID" value="GIY56794.1"/>
    <property type="molecule type" value="Genomic_DNA"/>
</dbReference>
<organism evidence="2 3">
    <name type="scientific">Caerostris darwini</name>
    <dbReference type="NCBI Taxonomy" id="1538125"/>
    <lineage>
        <taxon>Eukaryota</taxon>
        <taxon>Metazoa</taxon>
        <taxon>Ecdysozoa</taxon>
        <taxon>Arthropoda</taxon>
        <taxon>Chelicerata</taxon>
        <taxon>Arachnida</taxon>
        <taxon>Araneae</taxon>
        <taxon>Araneomorphae</taxon>
        <taxon>Entelegynae</taxon>
        <taxon>Araneoidea</taxon>
        <taxon>Araneidae</taxon>
        <taxon>Caerostris</taxon>
    </lineage>
</organism>
<gene>
    <name evidence="2" type="ORF">CDAR_218831</name>
</gene>
<dbReference type="Proteomes" id="UP001054837">
    <property type="component" value="Unassembled WGS sequence"/>
</dbReference>
<evidence type="ECO:0000256" key="1">
    <source>
        <dbReference type="SAM" id="MobiDB-lite"/>
    </source>
</evidence>
<evidence type="ECO:0000313" key="3">
    <source>
        <dbReference type="Proteomes" id="UP001054837"/>
    </source>
</evidence>
<evidence type="ECO:0000313" key="2">
    <source>
        <dbReference type="EMBL" id="GIY56794.1"/>
    </source>
</evidence>
<keyword evidence="3" id="KW-1185">Reference proteome</keyword>
<reference evidence="2 3" key="1">
    <citation type="submission" date="2021-06" db="EMBL/GenBank/DDBJ databases">
        <title>Caerostris darwini draft genome.</title>
        <authorList>
            <person name="Kono N."/>
            <person name="Arakawa K."/>
        </authorList>
    </citation>
    <scope>NUCLEOTIDE SEQUENCE [LARGE SCALE GENOMIC DNA]</scope>
</reference>